<gene>
    <name evidence="7" type="ORF">F7D42_13765</name>
</gene>
<dbReference type="GO" id="GO:0071897">
    <property type="term" value="P:DNA biosynthetic process"/>
    <property type="evidence" value="ECO:0007669"/>
    <property type="project" value="UniProtKB-KW"/>
</dbReference>
<dbReference type="InterPro" id="IPR023806">
    <property type="entry name" value="CHP03905"/>
</dbReference>
<keyword evidence="3" id="KW-0237">DNA synthesis</keyword>
<dbReference type="InterPro" id="IPR024434">
    <property type="entry name" value="TSCPD_dom"/>
</dbReference>
<name>A0A6A7VSX2_9BACT</name>
<evidence type="ECO:0000259" key="6">
    <source>
        <dbReference type="Pfam" id="PF12637"/>
    </source>
</evidence>
<evidence type="ECO:0000313" key="8">
    <source>
        <dbReference type="Proteomes" id="UP000358159"/>
    </source>
</evidence>
<dbReference type="Proteomes" id="UP000358159">
    <property type="component" value="Unassembled WGS sequence"/>
</dbReference>
<feature type="domain" description="TSCPD" evidence="6">
    <location>
        <begin position="14"/>
        <end position="90"/>
    </location>
</feature>
<evidence type="ECO:0000313" key="7">
    <source>
        <dbReference type="EMBL" id="MQO56740.1"/>
    </source>
</evidence>
<reference evidence="7 8" key="1">
    <citation type="submission" date="2019-09" db="EMBL/GenBank/DDBJ databases">
        <title>Distinct polysaccharide growth profiles of human intestinal Prevotella copri isolates.</title>
        <authorList>
            <person name="Fehlner-Peach H."/>
            <person name="Magnabosco C."/>
            <person name="Raghavan V."/>
            <person name="Scher J.U."/>
            <person name="Tett A."/>
            <person name="Cox L.M."/>
            <person name="Gottsegen C."/>
            <person name="Watters A."/>
            <person name="Wiltshire- Gordon J.D."/>
            <person name="Segata N."/>
            <person name="Bonneau R."/>
            <person name="Littman D.R."/>
        </authorList>
    </citation>
    <scope>NUCLEOTIDE SEQUENCE [LARGE SCALE GENOMIC DNA]</scope>
    <source>
        <strain evidence="7 8">BVe41219</strain>
    </source>
</reference>
<proteinExistence type="inferred from homology"/>
<dbReference type="EC" id="1.17.4.1" evidence="2"/>
<accession>A0A6A7VSX2</accession>
<dbReference type="EMBL" id="VZAZ01000068">
    <property type="protein sequence ID" value="MQO56740.1"/>
    <property type="molecule type" value="Genomic_DNA"/>
</dbReference>
<dbReference type="GO" id="GO:0000166">
    <property type="term" value="F:nucleotide binding"/>
    <property type="evidence" value="ECO:0007669"/>
    <property type="project" value="UniProtKB-KW"/>
</dbReference>
<protein>
    <recommendedName>
        <fullName evidence="2">ribonucleoside-diphosphate reductase</fullName>
        <ecNumber evidence="2">1.17.4.1</ecNumber>
    </recommendedName>
</protein>
<dbReference type="GO" id="GO:0004748">
    <property type="term" value="F:ribonucleoside-diphosphate reductase activity, thioredoxin disulfide as acceptor"/>
    <property type="evidence" value="ECO:0007669"/>
    <property type="project" value="UniProtKB-EC"/>
</dbReference>
<evidence type="ECO:0000256" key="4">
    <source>
        <dbReference type="ARBA" id="ARBA00022741"/>
    </source>
</evidence>
<evidence type="ECO:0000256" key="1">
    <source>
        <dbReference type="ARBA" id="ARBA00007405"/>
    </source>
</evidence>
<sequence length="92" mass="9987">MLQQDKQDKLQKVTYQTHGTCSKYICISIDEDGNVQDAQFIGGCDGNTKGVCALIKGMKAKEVIVRLKGITCGNKPTSCPDQLATALQEMGY</sequence>
<comment type="catalytic activity">
    <reaction evidence="5">
        <text>a 2'-deoxyribonucleoside 5'-diphosphate + [thioredoxin]-disulfide + H2O = a ribonucleoside 5'-diphosphate + [thioredoxin]-dithiol</text>
        <dbReference type="Rhea" id="RHEA:23252"/>
        <dbReference type="Rhea" id="RHEA-COMP:10698"/>
        <dbReference type="Rhea" id="RHEA-COMP:10700"/>
        <dbReference type="ChEBI" id="CHEBI:15377"/>
        <dbReference type="ChEBI" id="CHEBI:29950"/>
        <dbReference type="ChEBI" id="CHEBI:50058"/>
        <dbReference type="ChEBI" id="CHEBI:57930"/>
        <dbReference type="ChEBI" id="CHEBI:73316"/>
        <dbReference type="EC" id="1.17.4.1"/>
    </reaction>
</comment>
<evidence type="ECO:0000256" key="2">
    <source>
        <dbReference type="ARBA" id="ARBA00012274"/>
    </source>
</evidence>
<dbReference type="AlphaFoldDB" id="A0A6A7VSX2"/>
<evidence type="ECO:0000256" key="3">
    <source>
        <dbReference type="ARBA" id="ARBA00022634"/>
    </source>
</evidence>
<comment type="similarity">
    <text evidence="1">Belongs to the ribonucleoside diphosphate reductase class-2 family.</text>
</comment>
<comment type="caution">
    <text evidence="7">The sequence shown here is derived from an EMBL/GenBank/DDBJ whole genome shotgun (WGS) entry which is preliminary data.</text>
</comment>
<evidence type="ECO:0000256" key="5">
    <source>
        <dbReference type="ARBA" id="ARBA00047754"/>
    </source>
</evidence>
<dbReference type="RefSeq" id="WP_153094336.1">
    <property type="nucleotide sequence ID" value="NZ_CP156892.1"/>
</dbReference>
<organism evidence="7 8">
    <name type="scientific">Segatella copri</name>
    <dbReference type="NCBI Taxonomy" id="165179"/>
    <lineage>
        <taxon>Bacteria</taxon>
        <taxon>Pseudomonadati</taxon>
        <taxon>Bacteroidota</taxon>
        <taxon>Bacteroidia</taxon>
        <taxon>Bacteroidales</taxon>
        <taxon>Prevotellaceae</taxon>
        <taxon>Segatella</taxon>
    </lineage>
</organism>
<keyword evidence="4" id="KW-0547">Nucleotide-binding</keyword>
<dbReference type="NCBIfam" id="TIGR03905">
    <property type="entry name" value="TIGR03905_4_Cys"/>
    <property type="match status" value="1"/>
</dbReference>
<dbReference type="Pfam" id="PF12637">
    <property type="entry name" value="TSCPD"/>
    <property type="match status" value="1"/>
</dbReference>